<organism evidence="1">
    <name type="scientific">marine sediment metagenome</name>
    <dbReference type="NCBI Taxonomy" id="412755"/>
    <lineage>
        <taxon>unclassified sequences</taxon>
        <taxon>metagenomes</taxon>
        <taxon>ecological metagenomes</taxon>
    </lineage>
</organism>
<name>A0A0F9VU15_9ZZZZ</name>
<proteinExistence type="predicted"/>
<reference evidence="1" key="1">
    <citation type="journal article" date="2015" name="Nature">
        <title>Complex archaea that bridge the gap between prokaryotes and eukaryotes.</title>
        <authorList>
            <person name="Spang A."/>
            <person name="Saw J.H."/>
            <person name="Jorgensen S.L."/>
            <person name="Zaremba-Niedzwiedzka K."/>
            <person name="Martijn J."/>
            <person name="Lind A.E."/>
            <person name="van Eijk R."/>
            <person name="Schleper C."/>
            <person name="Guy L."/>
            <person name="Ettema T.J."/>
        </authorList>
    </citation>
    <scope>NUCLEOTIDE SEQUENCE</scope>
</reference>
<evidence type="ECO:0000313" key="1">
    <source>
        <dbReference type="EMBL" id="KKO08606.1"/>
    </source>
</evidence>
<gene>
    <name evidence="1" type="ORF">LCGC14_0045460</name>
</gene>
<protein>
    <submittedName>
        <fullName evidence="1">Uncharacterized protein</fullName>
    </submittedName>
</protein>
<comment type="caution">
    <text evidence="1">The sequence shown here is derived from an EMBL/GenBank/DDBJ whole genome shotgun (WGS) entry which is preliminary data.</text>
</comment>
<dbReference type="EMBL" id="LAZR01000009">
    <property type="protein sequence ID" value="KKO08606.1"/>
    <property type="molecule type" value="Genomic_DNA"/>
</dbReference>
<sequence length="342" mass="37344">MLDREKGPKGHGCMTLPVKDIDLVTLVEHIFANDVTPETGFDIASTVATAGVSFAIECMANAMGKLALRVDTKQGEVNFAGWDVTQLRSHSGNAFSMTISRKNMPGAWNLGVQFEPMLSEAGALARQKLEDERGPESMDDRIRRILNTDPAEALFEANAENFRPSKHGDMLKKIAVTALKTSAGPASDMTAPPPGVSSKECMAISEFNEDPFRFEGSWSGCALTMRPTRKAESRNDETKWKTSCSGWDCVRCFTGLEFLFVMSQIITDAGLRPAVSAELNHMLPRRLWSSLDQGSILLEEIGIASVRDGGGLVSKKILQVIDDIMKISQKDRSKSGLNPEVS</sequence>
<accession>A0A0F9VU15</accession>
<dbReference type="AlphaFoldDB" id="A0A0F9VU15"/>